<keyword evidence="1" id="KW-1133">Transmembrane helix</keyword>
<accession>A0A0G1RUF7</accession>
<name>A0A0G1RUF7_9BACT</name>
<dbReference type="Proteomes" id="UP000033860">
    <property type="component" value="Unassembled WGS sequence"/>
</dbReference>
<organism evidence="2 3">
    <name type="scientific">Candidatus Beckwithbacteria bacterium GW2011_GWB1_47_15</name>
    <dbReference type="NCBI Taxonomy" id="1618371"/>
    <lineage>
        <taxon>Bacteria</taxon>
        <taxon>Candidatus Beckwithiibacteriota</taxon>
    </lineage>
</organism>
<comment type="caution">
    <text evidence="2">The sequence shown here is derived from an EMBL/GenBank/DDBJ whole genome shotgun (WGS) entry which is preliminary data.</text>
</comment>
<keyword evidence="1" id="KW-0472">Membrane</keyword>
<sequence length="238" mass="26127">MAVKKTRLERKKEKESLKQAWGYLVLILALLWLIVKLGLPALVKMSTFIGNLRQPEPIEQTAATPVLPPRLEALPADTNKAQLNVAGYSQEGTTVKLYLRGLSVTETIADKEGRFVFSDVNLRVGENEIYTVAGDDKGNTSDRSNVFVVSFDQSAPQLTVETPSESDRFFDNDNPITVAGQAEAEVTVKINGRIVKAGDDGSFTTQLTLEEGDNQIEVLAVDRAENETVKLVTVNYTP</sequence>
<dbReference type="EMBL" id="LCNT01000007">
    <property type="protein sequence ID" value="KKU60721.1"/>
    <property type="molecule type" value="Genomic_DNA"/>
</dbReference>
<feature type="transmembrane region" description="Helical" evidence="1">
    <location>
        <begin position="21"/>
        <end position="43"/>
    </location>
</feature>
<gene>
    <name evidence="2" type="ORF">UX85_C0007G0008</name>
</gene>
<dbReference type="InterPro" id="IPR013783">
    <property type="entry name" value="Ig-like_fold"/>
</dbReference>
<dbReference type="AlphaFoldDB" id="A0A0G1RUF7"/>
<evidence type="ECO:0000256" key="1">
    <source>
        <dbReference type="SAM" id="Phobius"/>
    </source>
</evidence>
<reference evidence="2 3" key="1">
    <citation type="journal article" date="2015" name="Nature">
        <title>rRNA introns, odd ribosomes, and small enigmatic genomes across a large radiation of phyla.</title>
        <authorList>
            <person name="Brown C.T."/>
            <person name="Hug L.A."/>
            <person name="Thomas B.C."/>
            <person name="Sharon I."/>
            <person name="Castelle C.J."/>
            <person name="Singh A."/>
            <person name="Wilkins M.J."/>
            <person name="Williams K.H."/>
            <person name="Banfield J.F."/>
        </authorList>
    </citation>
    <scope>NUCLEOTIDE SEQUENCE [LARGE SCALE GENOMIC DNA]</scope>
</reference>
<proteinExistence type="predicted"/>
<keyword evidence="1" id="KW-0812">Transmembrane</keyword>
<dbReference type="Gene3D" id="2.60.40.10">
    <property type="entry name" value="Immunoglobulins"/>
    <property type="match status" value="2"/>
</dbReference>
<evidence type="ECO:0000313" key="2">
    <source>
        <dbReference type="EMBL" id="KKU60721.1"/>
    </source>
</evidence>
<dbReference type="Pfam" id="PF09136">
    <property type="entry name" value="Glucodextran_B"/>
    <property type="match status" value="1"/>
</dbReference>
<protein>
    <submittedName>
        <fullName evidence="2">Bacillopeptidase F</fullName>
    </submittedName>
</protein>
<evidence type="ECO:0000313" key="3">
    <source>
        <dbReference type="Proteomes" id="UP000033860"/>
    </source>
</evidence>